<comment type="caution">
    <text evidence="2">The sequence shown here is derived from an EMBL/GenBank/DDBJ whole genome shotgun (WGS) entry which is preliminary data.</text>
</comment>
<evidence type="ECO:0008006" key="4">
    <source>
        <dbReference type="Google" id="ProtNLM"/>
    </source>
</evidence>
<name>A0A5C7INU2_9ROSI</name>
<keyword evidence="3" id="KW-1185">Reference proteome</keyword>
<evidence type="ECO:0000313" key="3">
    <source>
        <dbReference type="Proteomes" id="UP000323000"/>
    </source>
</evidence>
<evidence type="ECO:0000256" key="1">
    <source>
        <dbReference type="SAM" id="MobiDB-lite"/>
    </source>
</evidence>
<gene>
    <name evidence="2" type="ORF">EZV62_005047</name>
</gene>
<dbReference type="EMBL" id="VAHF01000002">
    <property type="protein sequence ID" value="TXG70112.1"/>
    <property type="molecule type" value="Genomic_DNA"/>
</dbReference>
<sequence length="193" mass="22478">MNGIGYQVNAFMLEMREALCNQPRRFHRLDHEVVSVHKDQSLSYGGHSSNIQVQSVVQHARISNIDLRCRLEAQRKARTDKRTSIALLSVKQCNNESLKDYIDHFMTEARQVEDFSNDLALSAMMEGIKYGSKTWWSIQKHSPKTFANMLECVQKYSRAEDAYEARRFDVDRNRGFSRNKKEGQSEEESLQRL</sequence>
<proteinExistence type="predicted"/>
<reference evidence="3" key="1">
    <citation type="journal article" date="2019" name="Gigascience">
        <title>De novo genome assembly of the endangered Acer yangbiense, a plant species with extremely small populations endemic to Yunnan Province, China.</title>
        <authorList>
            <person name="Yang J."/>
            <person name="Wariss H.M."/>
            <person name="Tao L."/>
            <person name="Zhang R."/>
            <person name="Yun Q."/>
            <person name="Hollingsworth P."/>
            <person name="Dao Z."/>
            <person name="Luo G."/>
            <person name="Guo H."/>
            <person name="Ma Y."/>
            <person name="Sun W."/>
        </authorList>
    </citation>
    <scope>NUCLEOTIDE SEQUENCE [LARGE SCALE GENOMIC DNA]</scope>
    <source>
        <strain evidence="3">cv. Malutang</strain>
    </source>
</reference>
<organism evidence="2 3">
    <name type="scientific">Acer yangbiense</name>
    <dbReference type="NCBI Taxonomy" id="1000413"/>
    <lineage>
        <taxon>Eukaryota</taxon>
        <taxon>Viridiplantae</taxon>
        <taxon>Streptophyta</taxon>
        <taxon>Embryophyta</taxon>
        <taxon>Tracheophyta</taxon>
        <taxon>Spermatophyta</taxon>
        <taxon>Magnoliopsida</taxon>
        <taxon>eudicotyledons</taxon>
        <taxon>Gunneridae</taxon>
        <taxon>Pentapetalae</taxon>
        <taxon>rosids</taxon>
        <taxon>malvids</taxon>
        <taxon>Sapindales</taxon>
        <taxon>Sapindaceae</taxon>
        <taxon>Hippocastanoideae</taxon>
        <taxon>Acereae</taxon>
        <taxon>Acer</taxon>
    </lineage>
</organism>
<dbReference type="Proteomes" id="UP000323000">
    <property type="component" value="Chromosome 2"/>
</dbReference>
<accession>A0A5C7INU2</accession>
<dbReference type="AlphaFoldDB" id="A0A5C7INU2"/>
<feature type="region of interest" description="Disordered" evidence="1">
    <location>
        <begin position="174"/>
        <end position="193"/>
    </location>
</feature>
<protein>
    <recommendedName>
        <fullName evidence="4">Retrotransposon gag domain-containing protein</fullName>
    </recommendedName>
</protein>
<dbReference type="OrthoDB" id="1752139at2759"/>
<evidence type="ECO:0000313" key="2">
    <source>
        <dbReference type="EMBL" id="TXG70112.1"/>
    </source>
</evidence>